<reference evidence="1" key="1">
    <citation type="submission" date="2020-04" db="EMBL/GenBank/DDBJ databases">
        <authorList>
            <person name="Zhang T."/>
        </authorList>
    </citation>
    <scope>NUCLEOTIDE SEQUENCE</scope>
    <source>
        <strain evidence="1">HKST-UBA17</strain>
    </source>
</reference>
<dbReference type="EMBL" id="JAGQLN010000015">
    <property type="protein sequence ID" value="MCA9377061.1"/>
    <property type="molecule type" value="Genomic_DNA"/>
</dbReference>
<name>A0A955I3A6_9BACT</name>
<reference evidence="1" key="2">
    <citation type="journal article" date="2021" name="Microbiome">
        <title>Successional dynamics and alternative stable states in a saline activated sludge microbial community over 9 years.</title>
        <authorList>
            <person name="Wang Y."/>
            <person name="Ye J."/>
            <person name="Ju F."/>
            <person name="Liu L."/>
            <person name="Boyd J.A."/>
            <person name="Deng Y."/>
            <person name="Parks D.H."/>
            <person name="Jiang X."/>
            <person name="Yin X."/>
            <person name="Woodcroft B.J."/>
            <person name="Tyson G.W."/>
            <person name="Hugenholtz P."/>
            <person name="Polz M.F."/>
            <person name="Zhang T."/>
        </authorList>
    </citation>
    <scope>NUCLEOTIDE SEQUENCE</scope>
    <source>
        <strain evidence="1">HKST-UBA17</strain>
    </source>
</reference>
<comment type="caution">
    <text evidence="1">The sequence shown here is derived from an EMBL/GenBank/DDBJ whole genome shotgun (WGS) entry which is preliminary data.</text>
</comment>
<sequence>MPHSPQENVVLSSVTTHENPDTGLVSVRECVATAALMSELTGGYAEQGYLCFPLNMVDPNGTFIPGPFFAIPLERLPGGPCYSPNGSFPDIAPGLNKPTPGIHKARELKELRDLMRSLEQELRSRYLLHDERIWGNLHRGGLGSEQERKLRVARKKLACLLAEREIHPTAVSFPTHVDGELTPLEIIRLGIVTRVYQKFGYIASKEIDERSKLAIDHYTHAGLQTPLLFGRFDDERSPDNPLGFNPTATLRLIYPGSHNLTMDAISSGASEQAEPFKHLYPGMVPAYAHVESSRIRQYLSIPTFGEASQAATNRSKGRMLGQMVNMLQTVFGFLNSKEADEIFDNLPSASISGNEGPALAMAIAGQKDVARGVESFFSRSGGPKSVARQLGLFAMYPRLNVTCLIGKPSFELRGAETAETDMYGGVYPVQIIIQRRR</sequence>
<proteinExistence type="predicted"/>
<protein>
    <submittedName>
        <fullName evidence="1">Uncharacterized protein</fullName>
    </submittedName>
</protein>
<gene>
    <name evidence="1" type="ORF">KC685_04030</name>
</gene>
<dbReference type="AlphaFoldDB" id="A0A955I3A6"/>
<evidence type="ECO:0000313" key="2">
    <source>
        <dbReference type="Proteomes" id="UP000741282"/>
    </source>
</evidence>
<evidence type="ECO:0000313" key="1">
    <source>
        <dbReference type="EMBL" id="MCA9377061.1"/>
    </source>
</evidence>
<organism evidence="1 2">
    <name type="scientific">Candidatus Dojkabacteria bacterium</name>
    <dbReference type="NCBI Taxonomy" id="2099670"/>
    <lineage>
        <taxon>Bacteria</taxon>
        <taxon>Candidatus Dojkabacteria</taxon>
    </lineage>
</organism>
<accession>A0A955I3A6</accession>
<dbReference type="Proteomes" id="UP000741282">
    <property type="component" value="Unassembled WGS sequence"/>
</dbReference>